<protein>
    <submittedName>
        <fullName evidence="1">Uncharacterized protein</fullName>
    </submittedName>
</protein>
<dbReference type="EMBL" id="JAMGBE010000002">
    <property type="protein sequence ID" value="MCL6729426.1"/>
    <property type="molecule type" value="Genomic_DNA"/>
</dbReference>
<reference evidence="1" key="1">
    <citation type="submission" date="2022-05" db="EMBL/GenBank/DDBJ databases">
        <authorList>
            <person name="Jo J.-H."/>
            <person name="Im W.-T."/>
        </authorList>
    </citation>
    <scope>NUCLEOTIDE SEQUENCE</scope>
    <source>
        <strain evidence="1">SE220</strain>
    </source>
</reference>
<evidence type="ECO:0000313" key="1">
    <source>
        <dbReference type="EMBL" id="MCL6729426.1"/>
    </source>
</evidence>
<organism evidence="1 2">
    <name type="scientific">Sphingomonas hankyongi</name>
    <dbReference type="NCBI Taxonomy" id="2908209"/>
    <lineage>
        <taxon>Bacteria</taxon>
        <taxon>Pseudomonadati</taxon>
        <taxon>Pseudomonadota</taxon>
        <taxon>Alphaproteobacteria</taxon>
        <taxon>Sphingomonadales</taxon>
        <taxon>Sphingomonadaceae</taxon>
        <taxon>Sphingomonas</taxon>
    </lineage>
</organism>
<dbReference type="Proteomes" id="UP001165342">
    <property type="component" value="Unassembled WGS sequence"/>
</dbReference>
<accession>A0ABT0S1D4</accession>
<evidence type="ECO:0000313" key="2">
    <source>
        <dbReference type="Proteomes" id="UP001165342"/>
    </source>
</evidence>
<sequence>MTYGLSTRVFVENGPAVRAIEAQASRSTARSWRALDADRRIALIEAALIPANDLIDAYPIAL</sequence>
<gene>
    <name evidence="1" type="ORF">LZ538_05060</name>
</gene>
<name>A0ABT0S1D4_9SPHN</name>
<dbReference type="RefSeq" id="WP_249830927.1">
    <property type="nucleotide sequence ID" value="NZ_JAMGBE010000002.1"/>
</dbReference>
<comment type="caution">
    <text evidence="1">The sequence shown here is derived from an EMBL/GenBank/DDBJ whole genome shotgun (WGS) entry which is preliminary data.</text>
</comment>
<proteinExistence type="predicted"/>
<keyword evidence="2" id="KW-1185">Reference proteome</keyword>